<dbReference type="PANTHER" id="PTHR33865:SF3">
    <property type="entry name" value="PROTEIN FAM183B"/>
    <property type="match status" value="1"/>
</dbReference>
<keyword evidence="3" id="KW-0963">Cytoplasm</keyword>
<dbReference type="OrthoDB" id="446290at2759"/>
<dbReference type="Pfam" id="PF14886">
    <property type="entry name" value="FAM183"/>
    <property type="match status" value="1"/>
</dbReference>
<sequence>MAPKEPPKTPSPPKTPTKQYRKVTPMDPTSANKIWADVCNKTERMDRKTGPFQLDVRKLIILAEKPNYVTPDVKVTIKEFEEAIKLMEKVDPIKERQKVPPEKYNLPLTVAQDYGWYSKPLIKKHPLFTYPKNMCEITEYADAYYRSQGRNPFQRKEPIVEEGDKGKGKEGNAKPQTPAKK</sequence>
<evidence type="ECO:0000256" key="5">
    <source>
        <dbReference type="ARBA" id="ARBA00023273"/>
    </source>
</evidence>
<gene>
    <name evidence="8" type="ORF">KC19_10G142000</name>
</gene>
<evidence type="ECO:0000256" key="7">
    <source>
        <dbReference type="SAM" id="MobiDB-lite"/>
    </source>
</evidence>
<evidence type="ECO:0000313" key="8">
    <source>
        <dbReference type="EMBL" id="KAG0559957.1"/>
    </source>
</evidence>
<feature type="compositionally biased region" description="Basic and acidic residues" evidence="7">
    <location>
        <begin position="154"/>
        <end position="172"/>
    </location>
</feature>
<name>A0A8T0GMZ4_CERPU</name>
<dbReference type="AlphaFoldDB" id="A0A8T0GMZ4"/>
<comment type="caution">
    <text evidence="8">The sequence shown here is derived from an EMBL/GenBank/DDBJ whole genome shotgun (WGS) entry which is preliminary data.</text>
</comment>
<dbReference type="EMBL" id="CM026431">
    <property type="protein sequence ID" value="KAG0559957.1"/>
    <property type="molecule type" value="Genomic_DNA"/>
</dbReference>
<dbReference type="InterPro" id="IPR029214">
    <property type="entry name" value="CFAP144"/>
</dbReference>
<organism evidence="8 9">
    <name type="scientific">Ceratodon purpureus</name>
    <name type="common">Fire moss</name>
    <name type="synonym">Dicranum purpureum</name>
    <dbReference type="NCBI Taxonomy" id="3225"/>
    <lineage>
        <taxon>Eukaryota</taxon>
        <taxon>Viridiplantae</taxon>
        <taxon>Streptophyta</taxon>
        <taxon>Embryophyta</taxon>
        <taxon>Bryophyta</taxon>
        <taxon>Bryophytina</taxon>
        <taxon>Bryopsida</taxon>
        <taxon>Dicranidae</taxon>
        <taxon>Pseudoditrichales</taxon>
        <taxon>Ditrichaceae</taxon>
        <taxon>Ceratodon</taxon>
    </lineage>
</organism>
<evidence type="ECO:0000256" key="1">
    <source>
        <dbReference type="ARBA" id="ARBA00004138"/>
    </source>
</evidence>
<comment type="subcellular location">
    <subcellularLocation>
        <location evidence="1">Cell projection</location>
        <location evidence="1">Cilium</location>
    </subcellularLocation>
    <subcellularLocation>
        <location evidence="2">Cytoplasm</location>
        <location evidence="2">Cytoskeleton</location>
    </subcellularLocation>
</comment>
<evidence type="ECO:0000256" key="3">
    <source>
        <dbReference type="ARBA" id="ARBA00022490"/>
    </source>
</evidence>
<accession>A0A8T0GMZ4</accession>
<dbReference type="Proteomes" id="UP000822688">
    <property type="component" value="Chromosome 10"/>
</dbReference>
<keyword evidence="4" id="KW-0206">Cytoskeleton</keyword>
<protein>
    <submittedName>
        <fullName evidence="8">Uncharacterized protein</fullName>
    </submittedName>
</protein>
<feature type="region of interest" description="Disordered" evidence="7">
    <location>
        <begin position="1"/>
        <end position="27"/>
    </location>
</feature>
<comment type="similarity">
    <text evidence="6">Belongs to the CFAP144 family.</text>
</comment>
<keyword evidence="5" id="KW-0966">Cell projection</keyword>
<reference evidence="8" key="1">
    <citation type="submission" date="2020-06" db="EMBL/GenBank/DDBJ databases">
        <title>WGS assembly of Ceratodon purpureus strain R40.</title>
        <authorList>
            <person name="Carey S.B."/>
            <person name="Jenkins J."/>
            <person name="Shu S."/>
            <person name="Lovell J.T."/>
            <person name="Sreedasyam A."/>
            <person name="Maumus F."/>
            <person name="Tiley G.P."/>
            <person name="Fernandez-Pozo N."/>
            <person name="Barry K."/>
            <person name="Chen C."/>
            <person name="Wang M."/>
            <person name="Lipzen A."/>
            <person name="Daum C."/>
            <person name="Saski C.A."/>
            <person name="Payton A.C."/>
            <person name="Mcbreen J.C."/>
            <person name="Conrad R.E."/>
            <person name="Kollar L.M."/>
            <person name="Olsson S."/>
            <person name="Huttunen S."/>
            <person name="Landis J.B."/>
            <person name="Wickett N.J."/>
            <person name="Johnson M.G."/>
            <person name="Rensing S.A."/>
            <person name="Grimwood J."/>
            <person name="Schmutz J."/>
            <person name="Mcdaniel S.F."/>
        </authorList>
    </citation>
    <scope>NUCLEOTIDE SEQUENCE</scope>
    <source>
        <strain evidence="8">R40</strain>
    </source>
</reference>
<evidence type="ECO:0000313" key="9">
    <source>
        <dbReference type="Proteomes" id="UP000822688"/>
    </source>
</evidence>
<evidence type="ECO:0000256" key="4">
    <source>
        <dbReference type="ARBA" id="ARBA00023212"/>
    </source>
</evidence>
<proteinExistence type="inferred from homology"/>
<dbReference type="GO" id="GO:0005856">
    <property type="term" value="C:cytoskeleton"/>
    <property type="evidence" value="ECO:0007669"/>
    <property type="project" value="UniProtKB-SubCell"/>
</dbReference>
<dbReference type="PANTHER" id="PTHR33865">
    <property type="entry name" value="PROTEIN FAM183B"/>
    <property type="match status" value="1"/>
</dbReference>
<evidence type="ECO:0000256" key="6">
    <source>
        <dbReference type="ARBA" id="ARBA00034777"/>
    </source>
</evidence>
<dbReference type="GO" id="GO:0005929">
    <property type="term" value="C:cilium"/>
    <property type="evidence" value="ECO:0007669"/>
    <property type="project" value="UniProtKB-SubCell"/>
</dbReference>
<evidence type="ECO:0000256" key="2">
    <source>
        <dbReference type="ARBA" id="ARBA00004245"/>
    </source>
</evidence>
<keyword evidence="9" id="KW-1185">Reference proteome</keyword>
<feature type="region of interest" description="Disordered" evidence="7">
    <location>
        <begin position="149"/>
        <end position="181"/>
    </location>
</feature>